<dbReference type="AlphaFoldDB" id="A0A759MC40"/>
<comment type="caution">
    <text evidence="9">The sequence shown here is derived from an EMBL/GenBank/DDBJ whole genome shotgun (WGS) entry which is preliminary data.</text>
</comment>
<dbReference type="InterPro" id="IPR050736">
    <property type="entry name" value="Sensor_HK_Regulatory"/>
</dbReference>
<dbReference type="InterPro" id="IPR036097">
    <property type="entry name" value="HisK_dim/P_sf"/>
</dbReference>
<keyword evidence="6" id="KW-0902">Two-component regulatory system</keyword>
<gene>
    <name evidence="9" type="ORF">G8R56_005089</name>
</gene>
<name>A0A759MC40_SALER</name>
<dbReference type="SMART" id="SM00387">
    <property type="entry name" value="HATPase_c"/>
    <property type="match status" value="1"/>
</dbReference>
<dbReference type="Gene3D" id="1.10.287.130">
    <property type="match status" value="1"/>
</dbReference>
<dbReference type="SUPFAM" id="SSF55874">
    <property type="entry name" value="ATPase domain of HSP90 chaperone/DNA topoisomerase II/histidine kinase"/>
    <property type="match status" value="1"/>
</dbReference>
<dbReference type="PANTHER" id="PTHR43711">
    <property type="entry name" value="TWO-COMPONENT HISTIDINE KINASE"/>
    <property type="match status" value="1"/>
</dbReference>
<dbReference type="InterPro" id="IPR003661">
    <property type="entry name" value="HisK_dim/P_dom"/>
</dbReference>
<evidence type="ECO:0000256" key="1">
    <source>
        <dbReference type="ARBA" id="ARBA00000085"/>
    </source>
</evidence>
<evidence type="ECO:0000256" key="6">
    <source>
        <dbReference type="ARBA" id="ARBA00023012"/>
    </source>
</evidence>
<dbReference type="PROSITE" id="PS50109">
    <property type="entry name" value="HIS_KIN"/>
    <property type="match status" value="1"/>
</dbReference>
<dbReference type="SUPFAM" id="SSF47384">
    <property type="entry name" value="Homodimeric domain of signal transducing histidine kinase"/>
    <property type="match status" value="1"/>
</dbReference>
<reference evidence="9" key="2">
    <citation type="submission" date="2020-02" db="EMBL/GenBank/DDBJ databases">
        <authorList>
            <consortium name="NCBI Pathogen Detection Project"/>
        </authorList>
    </citation>
    <scope>NUCLEOTIDE SEQUENCE</scope>
    <source>
        <strain evidence="9">MA.CK_97/00003274</strain>
    </source>
</reference>
<dbReference type="Gene3D" id="6.10.340.10">
    <property type="match status" value="1"/>
</dbReference>
<dbReference type="FunFam" id="1.10.287.130:FF:000001">
    <property type="entry name" value="Two-component sensor histidine kinase"/>
    <property type="match status" value="1"/>
</dbReference>
<evidence type="ECO:0000256" key="4">
    <source>
        <dbReference type="ARBA" id="ARBA00022679"/>
    </source>
</evidence>
<dbReference type="EMBL" id="DAAXPA010000021">
    <property type="protein sequence ID" value="HAG1966798.1"/>
    <property type="molecule type" value="Genomic_DNA"/>
</dbReference>
<keyword evidence="7" id="KW-0472">Membrane</keyword>
<dbReference type="Pfam" id="PF02518">
    <property type="entry name" value="HATPase_c"/>
    <property type="match status" value="1"/>
</dbReference>
<dbReference type="PRINTS" id="PR00344">
    <property type="entry name" value="BCTRLSENSOR"/>
</dbReference>
<organism evidence="9">
    <name type="scientific">Salmonella enterica</name>
    <name type="common">Salmonella choleraesuis</name>
    <dbReference type="NCBI Taxonomy" id="28901"/>
    <lineage>
        <taxon>Bacteria</taxon>
        <taxon>Pseudomonadati</taxon>
        <taxon>Pseudomonadota</taxon>
        <taxon>Gammaproteobacteria</taxon>
        <taxon>Enterobacterales</taxon>
        <taxon>Enterobacteriaceae</taxon>
        <taxon>Salmonella</taxon>
    </lineage>
</organism>
<evidence type="ECO:0000313" key="9">
    <source>
        <dbReference type="EMBL" id="HAG1966798.1"/>
    </source>
</evidence>
<evidence type="ECO:0000259" key="8">
    <source>
        <dbReference type="PROSITE" id="PS50109"/>
    </source>
</evidence>
<dbReference type="GO" id="GO:0000155">
    <property type="term" value="F:phosphorelay sensor kinase activity"/>
    <property type="evidence" value="ECO:0007669"/>
    <property type="project" value="InterPro"/>
</dbReference>
<evidence type="ECO:0000256" key="2">
    <source>
        <dbReference type="ARBA" id="ARBA00012438"/>
    </source>
</evidence>
<feature type="domain" description="Histidine kinase" evidence="8">
    <location>
        <begin position="274"/>
        <end position="489"/>
    </location>
</feature>
<sequence>MIYRLSLSQRLTLVFTTIILICAVAVSVVQIRSSKQYGDAMVQRLSLELAKKIVKSELFIDASGQVNRQTLKGVFDHLMTLNPSVELYLVSPAGDILADAAPPGHIQRQKVAILPIQNFLRAEALPVYGDDPRSSQQKVFSAAPVMLNGDLHGYLYIILQGEELNMLADTVWQKTLWNTVVGTLILVLLACGIAGFLVWRWVTHPVQTLIGQVIKIEQDSISVIKQLAQGQPDSAPANEIALLNNAFIELAQKIAQQWDLLADSDRQRREFIANISHDLRTPLTSLLGYLEMLSLKADTMAPEENRHYLSIALRQGHKVRHLSQQLFELARLEHGGIKPQRERFAIDELIQDVAQKFDLSVATRHLQLHLDVEWPLPLVNADLSMMERVVTNLLDNAIRHTPDGGDVWLKVWRDENRLLAEVCDSGPGVEEGIREVLFQRPTGLLPQEQRTERGGLGLLIVRRMLELHGGDINLVNSTAGACFRFSLPL</sequence>
<reference evidence="9" key="1">
    <citation type="journal article" date="2018" name="Genome Biol.">
        <title>SKESA: strategic k-mer extension for scrupulous assemblies.</title>
        <authorList>
            <person name="Souvorov A."/>
            <person name="Agarwala R."/>
            <person name="Lipman D.J."/>
        </authorList>
    </citation>
    <scope>NUCLEOTIDE SEQUENCE</scope>
    <source>
        <strain evidence="9">MA.CK_97/00003274</strain>
    </source>
</reference>
<dbReference type="Pfam" id="PF00512">
    <property type="entry name" value="HisKA"/>
    <property type="match status" value="1"/>
</dbReference>
<dbReference type="CDD" id="cd00075">
    <property type="entry name" value="HATPase"/>
    <property type="match status" value="1"/>
</dbReference>
<keyword evidence="3" id="KW-0597">Phosphoprotein</keyword>
<comment type="catalytic activity">
    <reaction evidence="1">
        <text>ATP + protein L-histidine = ADP + protein N-phospho-L-histidine.</text>
        <dbReference type="EC" id="2.7.13.3"/>
    </reaction>
</comment>
<dbReference type="SMART" id="SM00388">
    <property type="entry name" value="HisKA"/>
    <property type="match status" value="1"/>
</dbReference>
<dbReference type="EC" id="2.7.13.3" evidence="2"/>
<dbReference type="CDD" id="cd00082">
    <property type="entry name" value="HisKA"/>
    <property type="match status" value="1"/>
</dbReference>
<evidence type="ECO:0000256" key="5">
    <source>
        <dbReference type="ARBA" id="ARBA00022777"/>
    </source>
</evidence>
<protein>
    <recommendedName>
        <fullName evidence="2">histidine kinase</fullName>
        <ecNumber evidence="2">2.7.13.3</ecNumber>
    </recommendedName>
</protein>
<evidence type="ECO:0000256" key="3">
    <source>
        <dbReference type="ARBA" id="ARBA00022553"/>
    </source>
</evidence>
<evidence type="ECO:0000256" key="7">
    <source>
        <dbReference type="SAM" id="Phobius"/>
    </source>
</evidence>
<dbReference type="InterPro" id="IPR036890">
    <property type="entry name" value="HATPase_C_sf"/>
</dbReference>
<dbReference type="PANTHER" id="PTHR43711:SF1">
    <property type="entry name" value="HISTIDINE KINASE 1"/>
    <property type="match status" value="1"/>
</dbReference>
<accession>A0A759MC40</accession>
<dbReference type="InterPro" id="IPR005467">
    <property type="entry name" value="His_kinase_dom"/>
</dbReference>
<keyword evidence="7" id="KW-0812">Transmembrane</keyword>
<feature type="transmembrane region" description="Helical" evidence="7">
    <location>
        <begin position="176"/>
        <end position="202"/>
    </location>
</feature>
<keyword evidence="5 9" id="KW-0418">Kinase</keyword>
<proteinExistence type="predicted"/>
<dbReference type="InterPro" id="IPR003594">
    <property type="entry name" value="HATPase_dom"/>
</dbReference>
<feature type="transmembrane region" description="Helical" evidence="7">
    <location>
        <begin position="12"/>
        <end position="31"/>
    </location>
</feature>
<keyword evidence="7" id="KW-1133">Transmembrane helix</keyword>
<dbReference type="InterPro" id="IPR004358">
    <property type="entry name" value="Sig_transdc_His_kin-like_C"/>
</dbReference>
<dbReference type="Gene3D" id="3.30.565.10">
    <property type="entry name" value="Histidine kinase-like ATPase, C-terminal domain"/>
    <property type="match status" value="1"/>
</dbReference>
<keyword evidence="4" id="KW-0808">Transferase</keyword>